<comment type="caution">
    <text evidence="2">The sequence shown here is derived from an EMBL/GenBank/DDBJ whole genome shotgun (WGS) entry which is preliminary data.</text>
</comment>
<sequence length="168" mass="18587">MKKIITSIVLAGMLVGSSAAGTIHANSLNQTEKTPVESNHYKLVVEDNFTSWESSIFKQLLPTTSSIHNGTLTLKYFHYGEVFTDSIKVEAGKRYKITLKNVEGNLLVAAMGLGSDLDNYLEWKDNDNHGNNITHFFTAKEPTVCFALVGNPEVSLQGFVLEQIDYIS</sequence>
<dbReference type="EMBL" id="JARQGV010000004">
    <property type="protein sequence ID" value="MDT2253817.1"/>
    <property type="molecule type" value="Genomic_DNA"/>
</dbReference>
<reference evidence="2" key="1">
    <citation type="journal article" date="2023" name="J. Vet. Diagn. Invest.">
        <title>Oxytetracycline-resistant Paenibacillus larvae identified in commercial beekeeping operations in Saskatchewan using pooled honey sampling.</title>
        <authorList>
            <person name="Obshta O."/>
            <person name="Zabrodski M.W."/>
            <person name="Soomro T."/>
            <person name="Wilson G."/>
            <person name="Masood F."/>
            <person name="Thebeau J."/>
            <person name="Silva M.C.B."/>
            <person name="Biganski S."/>
            <person name="Kozii I.V."/>
            <person name="Koziy R.V."/>
            <person name="Raza M.F."/>
            <person name="Jose M.S."/>
            <person name="Simko E."/>
            <person name="Wood S.C."/>
        </authorList>
    </citation>
    <scope>NUCLEOTIDE SEQUENCE</scope>
    <source>
        <strain evidence="2">PL001</strain>
    </source>
</reference>
<reference evidence="2" key="2">
    <citation type="submission" date="2023-03" db="EMBL/GenBank/DDBJ databases">
        <authorList>
            <person name="Obshta O."/>
            <person name="Zabrodski M.W."/>
            <person name="Soomro T."/>
            <person name="Wilson G."/>
            <person name="Masood F."/>
            <person name="Thebeau J."/>
            <person name="Bezerra Da Silva M.C."/>
            <person name="Raza F."/>
            <person name="Biganski S."/>
            <person name="Jose M."/>
            <person name="Camilli M."/>
            <person name="Kozii I.V."/>
            <person name="Kozii R.V."/>
            <person name="Simko E."/>
            <person name="Wood S.C."/>
        </authorList>
    </citation>
    <scope>NUCLEOTIDE SEQUENCE</scope>
    <source>
        <strain evidence="2">PL001</strain>
    </source>
</reference>
<gene>
    <name evidence="2" type="ORF">P7H09_21995</name>
</gene>
<feature type="signal peptide" evidence="1">
    <location>
        <begin position="1"/>
        <end position="25"/>
    </location>
</feature>
<proteinExistence type="predicted"/>
<evidence type="ECO:0000313" key="3">
    <source>
        <dbReference type="Proteomes" id="UP001259239"/>
    </source>
</evidence>
<organism evidence="2 3">
    <name type="scientific">Paenibacillus larvae</name>
    <dbReference type="NCBI Taxonomy" id="1464"/>
    <lineage>
        <taxon>Bacteria</taxon>
        <taxon>Bacillati</taxon>
        <taxon>Bacillota</taxon>
        <taxon>Bacilli</taxon>
        <taxon>Bacillales</taxon>
        <taxon>Paenibacillaceae</taxon>
        <taxon>Paenibacillus</taxon>
    </lineage>
</organism>
<feature type="chain" id="PRO_5042946310" evidence="1">
    <location>
        <begin position="26"/>
        <end position="168"/>
    </location>
</feature>
<keyword evidence="1" id="KW-0732">Signal</keyword>
<dbReference type="AlphaFoldDB" id="A0AAP5JY42"/>
<name>A0AAP5JY42_9BACL</name>
<dbReference type="Proteomes" id="UP001259239">
    <property type="component" value="Unassembled WGS sequence"/>
</dbReference>
<dbReference type="RefSeq" id="WP_036654169.1">
    <property type="nucleotide sequence ID" value="NZ_CP121102.1"/>
</dbReference>
<accession>A0AAP5JY42</accession>
<evidence type="ECO:0000313" key="2">
    <source>
        <dbReference type="EMBL" id="MDT2253817.1"/>
    </source>
</evidence>
<evidence type="ECO:0000256" key="1">
    <source>
        <dbReference type="SAM" id="SignalP"/>
    </source>
</evidence>
<protein>
    <submittedName>
        <fullName evidence="2">Uncharacterized protein</fullName>
    </submittedName>
</protein>